<sequence length="232" mass="26140">MNIAVILSLLVAYVMAAPAANPQFPASYYLMEYPVSLGENTQIRSLPAITGTLTDTTQSIASWQLLQLRRKWIMIICLMDPKCPSLEFPTKHPWAPARNYPLQFNSAFDKWAAQYSDILAPGPIIRNDAQDPFYPGIPYRTIPVTEDAAEAKSTSMLTSAANFQMSQWIWRWNIILCLVNPSCPHVNIPSTTVRTRNGYPGYPSFRVDMETLRAMNQDQRRGVVIPVSFAPQ</sequence>
<name>E9GHG1_DAPPU</name>
<keyword evidence="1" id="KW-0732">Signal</keyword>
<dbReference type="OrthoDB" id="6338391at2759"/>
<gene>
    <name evidence="2" type="ORF">DAPPUDRAFT_224346</name>
</gene>
<proteinExistence type="predicted"/>
<evidence type="ECO:0000313" key="3">
    <source>
        <dbReference type="Proteomes" id="UP000000305"/>
    </source>
</evidence>
<protein>
    <submittedName>
        <fullName evidence="2">Uncharacterized protein</fullName>
    </submittedName>
</protein>
<feature type="chain" id="PRO_5003240341" evidence="1">
    <location>
        <begin position="17"/>
        <end position="232"/>
    </location>
</feature>
<keyword evidence="3" id="KW-1185">Reference proteome</keyword>
<dbReference type="InParanoid" id="E9GHG1"/>
<organism evidence="2 3">
    <name type="scientific">Daphnia pulex</name>
    <name type="common">Water flea</name>
    <dbReference type="NCBI Taxonomy" id="6669"/>
    <lineage>
        <taxon>Eukaryota</taxon>
        <taxon>Metazoa</taxon>
        <taxon>Ecdysozoa</taxon>
        <taxon>Arthropoda</taxon>
        <taxon>Crustacea</taxon>
        <taxon>Branchiopoda</taxon>
        <taxon>Diplostraca</taxon>
        <taxon>Cladocera</taxon>
        <taxon>Anomopoda</taxon>
        <taxon>Daphniidae</taxon>
        <taxon>Daphnia</taxon>
    </lineage>
</organism>
<dbReference type="Proteomes" id="UP000000305">
    <property type="component" value="Unassembled WGS sequence"/>
</dbReference>
<dbReference type="AlphaFoldDB" id="E9GHG1"/>
<evidence type="ECO:0000256" key="1">
    <source>
        <dbReference type="SAM" id="SignalP"/>
    </source>
</evidence>
<dbReference type="EMBL" id="GL732545">
    <property type="protein sequence ID" value="EFX81069.1"/>
    <property type="molecule type" value="Genomic_DNA"/>
</dbReference>
<dbReference type="HOGENOM" id="CLU_1134548_0_0_1"/>
<evidence type="ECO:0000313" key="2">
    <source>
        <dbReference type="EMBL" id="EFX81069.1"/>
    </source>
</evidence>
<accession>E9GHG1</accession>
<dbReference type="KEGG" id="dpx:DAPPUDRAFT_224346"/>
<feature type="signal peptide" evidence="1">
    <location>
        <begin position="1"/>
        <end position="16"/>
    </location>
</feature>
<reference evidence="2 3" key="1">
    <citation type="journal article" date="2011" name="Science">
        <title>The ecoresponsive genome of Daphnia pulex.</title>
        <authorList>
            <person name="Colbourne J.K."/>
            <person name="Pfrender M.E."/>
            <person name="Gilbert D."/>
            <person name="Thomas W.K."/>
            <person name="Tucker A."/>
            <person name="Oakley T.H."/>
            <person name="Tokishita S."/>
            <person name="Aerts A."/>
            <person name="Arnold G.J."/>
            <person name="Basu M.K."/>
            <person name="Bauer D.J."/>
            <person name="Caceres C.E."/>
            <person name="Carmel L."/>
            <person name="Casola C."/>
            <person name="Choi J.H."/>
            <person name="Detter J.C."/>
            <person name="Dong Q."/>
            <person name="Dusheyko S."/>
            <person name="Eads B.D."/>
            <person name="Frohlich T."/>
            <person name="Geiler-Samerotte K.A."/>
            <person name="Gerlach D."/>
            <person name="Hatcher P."/>
            <person name="Jogdeo S."/>
            <person name="Krijgsveld J."/>
            <person name="Kriventseva E.V."/>
            <person name="Kultz D."/>
            <person name="Laforsch C."/>
            <person name="Lindquist E."/>
            <person name="Lopez J."/>
            <person name="Manak J.R."/>
            <person name="Muller J."/>
            <person name="Pangilinan J."/>
            <person name="Patwardhan R.P."/>
            <person name="Pitluck S."/>
            <person name="Pritham E.J."/>
            <person name="Rechtsteiner A."/>
            <person name="Rho M."/>
            <person name="Rogozin I.B."/>
            <person name="Sakarya O."/>
            <person name="Salamov A."/>
            <person name="Schaack S."/>
            <person name="Shapiro H."/>
            <person name="Shiga Y."/>
            <person name="Skalitzky C."/>
            <person name="Smith Z."/>
            <person name="Souvorov A."/>
            <person name="Sung W."/>
            <person name="Tang Z."/>
            <person name="Tsuchiya D."/>
            <person name="Tu H."/>
            <person name="Vos H."/>
            <person name="Wang M."/>
            <person name="Wolf Y.I."/>
            <person name="Yamagata H."/>
            <person name="Yamada T."/>
            <person name="Ye Y."/>
            <person name="Shaw J.R."/>
            <person name="Andrews J."/>
            <person name="Crease T.J."/>
            <person name="Tang H."/>
            <person name="Lucas S.M."/>
            <person name="Robertson H.M."/>
            <person name="Bork P."/>
            <person name="Koonin E.V."/>
            <person name="Zdobnov E.M."/>
            <person name="Grigoriev I.V."/>
            <person name="Lynch M."/>
            <person name="Boore J.L."/>
        </authorList>
    </citation>
    <scope>NUCLEOTIDE SEQUENCE [LARGE SCALE GENOMIC DNA]</scope>
</reference>